<dbReference type="Proteomes" id="UP000675940">
    <property type="component" value="Unassembled WGS sequence"/>
</dbReference>
<accession>A0A940S2B2</accession>
<gene>
    <name evidence="1" type="ORF">J5474_04930</name>
</gene>
<name>A0A940S2B2_9RHOB</name>
<reference evidence="1" key="1">
    <citation type="submission" date="2021-03" db="EMBL/GenBank/DDBJ databases">
        <title>Sagittula salina sp. nov. strain M10.9X isolated from the marine waste.</title>
        <authorList>
            <person name="Satari L."/>
            <person name="Molina-Menor E."/>
            <person name="Vidal-Verdu A."/>
            <person name="Pascual J."/>
            <person name="Pereto J."/>
            <person name="Porcar M."/>
        </authorList>
    </citation>
    <scope>NUCLEOTIDE SEQUENCE</scope>
    <source>
        <strain evidence="1">M10.9X</strain>
    </source>
</reference>
<protein>
    <submittedName>
        <fullName evidence="1">Uncharacterized protein</fullName>
    </submittedName>
</protein>
<sequence length="130" mass="14347">MGKTTLLIAFLQEMMVSEERGDVAVLICLSRIDAVKRIAKEVGLDVTDFAVLTRDAEANALSSTPPKAARILFTTQQRVTAYMRGAERFETSRVFHYDGMPREVRACDETMEPGEVITPTNVSPAAPNLE</sequence>
<keyword evidence="2" id="KW-1185">Reference proteome</keyword>
<comment type="caution">
    <text evidence="1">The sequence shown here is derived from an EMBL/GenBank/DDBJ whole genome shotgun (WGS) entry which is preliminary data.</text>
</comment>
<organism evidence="1 2">
    <name type="scientific">Sagittula salina</name>
    <dbReference type="NCBI Taxonomy" id="2820268"/>
    <lineage>
        <taxon>Bacteria</taxon>
        <taxon>Pseudomonadati</taxon>
        <taxon>Pseudomonadota</taxon>
        <taxon>Alphaproteobacteria</taxon>
        <taxon>Rhodobacterales</taxon>
        <taxon>Roseobacteraceae</taxon>
        <taxon>Sagittula</taxon>
    </lineage>
</organism>
<proteinExistence type="predicted"/>
<dbReference type="AlphaFoldDB" id="A0A940S2B2"/>
<dbReference type="EMBL" id="JAGISH010000002">
    <property type="protein sequence ID" value="MBP0481834.1"/>
    <property type="molecule type" value="Genomic_DNA"/>
</dbReference>
<evidence type="ECO:0000313" key="1">
    <source>
        <dbReference type="EMBL" id="MBP0481834.1"/>
    </source>
</evidence>
<dbReference type="RefSeq" id="WP_209359693.1">
    <property type="nucleotide sequence ID" value="NZ_JAGISH010000002.1"/>
</dbReference>
<evidence type="ECO:0000313" key="2">
    <source>
        <dbReference type="Proteomes" id="UP000675940"/>
    </source>
</evidence>